<reference evidence="2 3" key="1">
    <citation type="journal article" date="2020" name="Int. J. Syst. Evol. Microbiol.">
        <title>Reclassification of Streptomyces castelarensis and Streptomyces sporoclivatus as later heterotypic synonyms of Streptomyces antimycoticus.</title>
        <authorList>
            <person name="Komaki H."/>
            <person name="Tamura T."/>
        </authorList>
    </citation>
    <scope>NUCLEOTIDE SEQUENCE [LARGE SCALE GENOMIC DNA]</scope>
    <source>
        <strain evidence="2 3">NBRC 100767</strain>
    </source>
</reference>
<sequence>MPRGVDLRAEGGVDHHPPVAQLVAEPLHHDRAVVRHMPAGTALLVQIPDDVLGGPGVQTGGQQPQAGVLGPQRADLAQERAQGTAKLQGRPSWSPFQKGSRPGTPGAGETRTRSRVMSSIRQEVVPRVNTSPTRDS</sequence>
<dbReference type="EMBL" id="AP019620">
    <property type="protein sequence ID" value="BBJ40525.1"/>
    <property type="molecule type" value="Genomic_DNA"/>
</dbReference>
<gene>
    <name evidence="2" type="ORF">SSPO_032430</name>
</gene>
<evidence type="ECO:0000313" key="2">
    <source>
        <dbReference type="EMBL" id="BBJ40525.1"/>
    </source>
</evidence>
<accession>A0A499UFY5</accession>
<organism evidence="2 3">
    <name type="scientific">Streptomyces antimycoticus</name>
    <dbReference type="NCBI Taxonomy" id="68175"/>
    <lineage>
        <taxon>Bacteria</taxon>
        <taxon>Bacillati</taxon>
        <taxon>Actinomycetota</taxon>
        <taxon>Actinomycetes</taxon>
        <taxon>Kitasatosporales</taxon>
        <taxon>Streptomycetaceae</taxon>
        <taxon>Streptomyces</taxon>
        <taxon>Streptomyces violaceusniger group</taxon>
    </lineage>
</organism>
<dbReference type="AlphaFoldDB" id="A0A499UFY5"/>
<name>A0A499UFY5_9ACTN</name>
<evidence type="ECO:0000256" key="1">
    <source>
        <dbReference type="SAM" id="MobiDB-lite"/>
    </source>
</evidence>
<protein>
    <submittedName>
        <fullName evidence="2">Uncharacterized protein</fullName>
    </submittedName>
</protein>
<evidence type="ECO:0000313" key="3">
    <source>
        <dbReference type="Proteomes" id="UP000463951"/>
    </source>
</evidence>
<feature type="region of interest" description="Disordered" evidence="1">
    <location>
        <begin position="78"/>
        <end position="136"/>
    </location>
</feature>
<proteinExistence type="predicted"/>
<dbReference type="Proteomes" id="UP000463951">
    <property type="component" value="Chromosome"/>
</dbReference>